<sequence>MLKSPLLDVNVKAYIKAQEASSPNPEDLSTLIRALDGTMRKHEEVLVRNENRSPNRRPPRSPSPARGVGRSSDWQKRVEAAERATNDADFQRASTESSIDKALFLNGALQQLEGPEGEEYTEFRELPPPPINIAPSSVIPRLKLSKLAASNPRNLLEAASKGLKDG</sequence>
<proteinExistence type="predicted"/>
<protein>
    <submittedName>
        <fullName evidence="2">Uncharacterized protein</fullName>
    </submittedName>
</protein>
<feature type="compositionally biased region" description="Low complexity" evidence="1">
    <location>
        <begin position="63"/>
        <end position="72"/>
    </location>
</feature>
<keyword evidence="3" id="KW-1185">Reference proteome</keyword>
<dbReference type="Proteomes" id="UP001190700">
    <property type="component" value="Unassembled WGS sequence"/>
</dbReference>
<evidence type="ECO:0000313" key="2">
    <source>
        <dbReference type="EMBL" id="KAK3247420.1"/>
    </source>
</evidence>
<feature type="region of interest" description="Disordered" evidence="1">
    <location>
        <begin position="45"/>
        <end position="95"/>
    </location>
</feature>
<reference evidence="2 3" key="1">
    <citation type="journal article" date="2015" name="Genome Biol. Evol.">
        <title>Comparative Genomics of a Bacterivorous Green Alga Reveals Evolutionary Causalities and Consequences of Phago-Mixotrophic Mode of Nutrition.</title>
        <authorList>
            <person name="Burns J.A."/>
            <person name="Paasch A."/>
            <person name="Narechania A."/>
            <person name="Kim E."/>
        </authorList>
    </citation>
    <scope>NUCLEOTIDE SEQUENCE [LARGE SCALE GENOMIC DNA]</scope>
    <source>
        <strain evidence="2 3">PLY_AMNH</strain>
    </source>
</reference>
<evidence type="ECO:0000313" key="3">
    <source>
        <dbReference type="Proteomes" id="UP001190700"/>
    </source>
</evidence>
<name>A0AAE0F201_9CHLO</name>
<organism evidence="2 3">
    <name type="scientific">Cymbomonas tetramitiformis</name>
    <dbReference type="NCBI Taxonomy" id="36881"/>
    <lineage>
        <taxon>Eukaryota</taxon>
        <taxon>Viridiplantae</taxon>
        <taxon>Chlorophyta</taxon>
        <taxon>Pyramimonadophyceae</taxon>
        <taxon>Pyramimonadales</taxon>
        <taxon>Pyramimonadaceae</taxon>
        <taxon>Cymbomonas</taxon>
    </lineage>
</organism>
<feature type="compositionally biased region" description="Basic and acidic residues" evidence="1">
    <location>
        <begin position="73"/>
        <end position="90"/>
    </location>
</feature>
<feature type="non-terminal residue" evidence="2">
    <location>
        <position position="166"/>
    </location>
</feature>
<dbReference type="EMBL" id="LGRX02028990">
    <property type="protein sequence ID" value="KAK3247420.1"/>
    <property type="molecule type" value="Genomic_DNA"/>
</dbReference>
<dbReference type="AlphaFoldDB" id="A0AAE0F201"/>
<comment type="caution">
    <text evidence="2">The sequence shown here is derived from an EMBL/GenBank/DDBJ whole genome shotgun (WGS) entry which is preliminary data.</text>
</comment>
<evidence type="ECO:0000256" key="1">
    <source>
        <dbReference type="SAM" id="MobiDB-lite"/>
    </source>
</evidence>
<accession>A0AAE0F201</accession>
<gene>
    <name evidence="2" type="ORF">CYMTET_43079</name>
</gene>